<gene>
    <name evidence="3" type="primary">PARPA_10575.1 scaffold 41204</name>
</gene>
<evidence type="ECO:0000256" key="2">
    <source>
        <dbReference type="SAM" id="Phobius"/>
    </source>
</evidence>
<evidence type="ECO:0000256" key="1">
    <source>
        <dbReference type="SAM" id="MobiDB-lite"/>
    </source>
</evidence>
<evidence type="ECO:0000313" key="3">
    <source>
        <dbReference type="EMBL" id="CEP16319.1"/>
    </source>
</evidence>
<feature type="region of interest" description="Disordered" evidence="1">
    <location>
        <begin position="280"/>
        <end position="303"/>
    </location>
</feature>
<dbReference type="EMBL" id="LN733059">
    <property type="protein sequence ID" value="CEP16319.1"/>
    <property type="molecule type" value="Genomic_DNA"/>
</dbReference>
<keyword evidence="4" id="KW-1185">Reference proteome</keyword>
<feature type="transmembrane region" description="Helical" evidence="2">
    <location>
        <begin position="14"/>
        <end position="37"/>
    </location>
</feature>
<keyword evidence="2" id="KW-0472">Membrane</keyword>
<feature type="compositionally biased region" description="Polar residues" evidence="1">
    <location>
        <begin position="293"/>
        <end position="303"/>
    </location>
</feature>
<dbReference type="Proteomes" id="UP000054107">
    <property type="component" value="Unassembled WGS sequence"/>
</dbReference>
<keyword evidence="2" id="KW-0812">Transmembrane</keyword>
<protein>
    <submittedName>
        <fullName evidence="3">Uncharacterized protein</fullName>
    </submittedName>
</protein>
<keyword evidence="2" id="KW-1133">Transmembrane helix</keyword>
<name>A0A0B7NN01_9FUNG</name>
<feature type="transmembrane region" description="Helical" evidence="2">
    <location>
        <begin position="77"/>
        <end position="99"/>
    </location>
</feature>
<proteinExistence type="predicted"/>
<reference evidence="3 4" key="1">
    <citation type="submission" date="2014-09" db="EMBL/GenBank/DDBJ databases">
        <authorList>
            <person name="Ellenberger Sabrina"/>
        </authorList>
    </citation>
    <scope>NUCLEOTIDE SEQUENCE [LARGE SCALE GENOMIC DNA]</scope>
    <source>
        <strain evidence="3 4">CBS 412.66</strain>
    </source>
</reference>
<organism evidence="3 4">
    <name type="scientific">Parasitella parasitica</name>
    <dbReference type="NCBI Taxonomy" id="35722"/>
    <lineage>
        <taxon>Eukaryota</taxon>
        <taxon>Fungi</taxon>
        <taxon>Fungi incertae sedis</taxon>
        <taxon>Mucoromycota</taxon>
        <taxon>Mucoromycotina</taxon>
        <taxon>Mucoromycetes</taxon>
        <taxon>Mucorales</taxon>
        <taxon>Mucorineae</taxon>
        <taxon>Mucoraceae</taxon>
        <taxon>Parasitella</taxon>
    </lineage>
</organism>
<feature type="region of interest" description="Disordered" evidence="1">
    <location>
        <begin position="217"/>
        <end position="257"/>
    </location>
</feature>
<feature type="transmembrane region" description="Helical" evidence="2">
    <location>
        <begin position="119"/>
        <end position="142"/>
    </location>
</feature>
<feature type="transmembrane region" description="Helical" evidence="2">
    <location>
        <begin position="162"/>
        <end position="180"/>
    </location>
</feature>
<evidence type="ECO:0000313" key="4">
    <source>
        <dbReference type="Proteomes" id="UP000054107"/>
    </source>
</evidence>
<sequence length="303" mass="33451">MASGYMFYKARKPIVGIVLFQTLVGVAVTFVTLLSSLTTVDCTFLLLFSVVGVNVADICLQFVLLWKAFLGNNRSKIILCVGSIPLLLIAAFIIINMTFGRSLTEHGIGICNYEYPTYIVVAKAAIDCASNTFLSGCFVLVIYRHYRVLGSSIQKTLITEGLMYCFGVCLSNIVTGILLAKNVFGGSTPILYTIDWYLASYLIIKQLSDRYNSAALKKKKEDEEDDDDNNSSIVSKAEDEEEHVSAQGTNVYDAKERDTYYQSADSTLYVSSQVTTTHPSVVDVDEGKLHGLPTSSPQYETKY</sequence>
<dbReference type="AlphaFoldDB" id="A0A0B7NN01"/>
<dbReference type="OrthoDB" id="2256270at2759"/>
<accession>A0A0B7NN01</accession>
<feature type="transmembrane region" description="Helical" evidence="2">
    <location>
        <begin position="43"/>
        <end position="65"/>
    </location>
</feature>